<dbReference type="AlphaFoldDB" id="S7TF04"/>
<dbReference type="PATRIC" id="fig|1121405.3.peg.3648"/>
<dbReference type="GO" id="GO:0000976">
    <property type="term" value="F:transcription cis-regulatory region binding"/>
    <property type="evidence" value="ECO:0007669"/>
    <property type="project" value="TreeGrafter"/>
</dbReference>
<protein>
    <submittedName>
        <fullName evidence="6">Response regulator receiver protein</fullName>
    </submittedName>
</protein>
<evidence type="ECO:0000256" key="1">
    <source>
        <dbReference type="ARBA" id="ARBA00022553"/>
    </source>
</evidence>
<dbReference type="GO" id="GO:0006355">
    <property type="term" value="P:regulation of DNA-templated transcription"/>
    <property type="evidence" value="ECO:0007669"/>
    <property type="project" value="TreeGrafter"/>
</dbReference>
<dbReference type="GO" id="GO:0032993">
    <property type="term" value="C:protein-DNA complex"/>
    <property type="evidence" value="ECO:0007669"/>
    <property type="project" value="TreeGrafter"/>
</dbReference>
<dbReference type="RefSeq" id="WP_020878267.1">
    <property type="nucleotide sequence ID" value="NZ_ATHJ01000109.1"/>
</dbReference>
<feature type="modified residue" description="4-aspartylphosphate" evidence="4">
    <location>
        <position position="51"/>
    </location>
</feature>
<dbReference type="InterPro" id="IPR039420">
    <property type="entry name" value="WalR-like"/>
</dbReference>
<dbReference type="OrthoDB" id="9788090at2"/>
<feature type="domain" description="Response regulatory" evidence="5">
    <location>
        <begin position="2"/>
        <end position="115"/>
    </location>
</feature>
<evidence type="ECO:0000313" key="7">
    <source>
        <dbReference type="Proteomes" id="UP000014977"/>
    </source>
</evidence>
<keyword evidence="3" id="KW-0238">DNA-binding</keyword>
<accession>S7TF04</accession>
<comment type="caution">
    <text evidence="6">The sequence shown here is derived from an EMBL/GenBank/DDBJ whole genome shotgun (WGS) entry which is preliminary data.</text>
</comment>
<dbReference type="EMBL" id="ATHJ01000109">
    <property type="protein sequence ID" value="EPR35185.1"/>
    <property type="molecule type" value="Genomic_DNA"/>
</dbReference>
<evidence type="ECO:0000259" key="5">
    <source>
        <dbReference type="PROSITE" id="PS50110"/>
    </source>
</evidence>
<name>S7TF04_DESML</name>
<dbReference type="GO" id="GO:0005829">
    <property type="term" value="C:cytosol"/>
    <property type="evidence" value="ECO:0007669"/>
    <property type="project" value="TreeGrafter"/>
</dbReference>
<keyword evidence="2" id="KW-0902">Two-component regulatory system</keyword>
<keyword evidence="7" id="KW-1185">Reference proteome</keyword>
<dbReference type="eggNOG" id="COG0745">
    <property type="taxonomic scope" value="Bacteria"/>
</dbReference>
<dbReference type="InterPro" id="IPR001789">
    <property type="entry name" value="Sig_transdc_resp-reg_receiver"/>
</dbReference>
<dbReference type="InterPro" id="IPR011006">
    <property type="entry name" value="CheY-like_superfamily"/>
</dbReference>
<dbReference type="PROSITE" id="PS50110">
    <property type="entry name" value="RESPONSE_REGULATORY"/>
    <property type="match status" value="1"/>
</dbReference>
<dbReference type="PANTHER" id="PTHR48111:SF40">
    <property type="entry name" value="PHOSPHATE REGULON TRANSCRIPTIONAL REGULATORY PROTEIN PHOB"/>
    <property type="match status" value="1"/>
</dbReference>
<evidence type="ECO:0000256" key="2">
    <source>
        <dbReference type="ARBA" id="ARBA00023012"/>
    </source>
</evidence>
<gene>
    <name evidence="6" type="ORF">dsmv_3177</name>
</gene>
<evidence type="ECO:0000256" key="3">
    <source>
        <dbReference type="ARBA" id="ARBA00023125"/>
    </source>
</evidence>
<dbReference type="GO" id="GO:0000156">
    <property type="term" value="F:phosphorelay response regulator activity"/>
    <property type="evidence" value="ECO:0007669"/>
    <property type="project" value="TreeGrafter"/>
</dbReference>
<dbReference type="SMART" id="SM00448">
    <property type="entry name" value="REC"/>
    <property type="match status" value="1"/>
</dbReference>
<sequence>MNILLVDDEIELVSTLAERLEIRGIEAHWFTNAKDALKSAETVPYDLAILDVKMPRTSGLELRDRLKRKYPNIKFIFLTGHGSEEDYRRGAVDGAVYLVKPIQIDQLIARMNEILKT</sequence>
<dbReference type="SUPFAM" id="SSF52172">
    <property type="entry name" value="CheY-like"/>
    <property type="match status" value="1"/>
</dbReference>
<evidence type="ECO:0000256" key="4">
    <source>
        <dbReference type="PROSITE-ProRule" id="PRU00169"/>
    </source>
</evidence>
<organism evidence="6 7">
    <name type="scientific">Desulfococcus multivorans DSM 2059</name>
    <dbReference type="NCBI Taxonomy" id="1121405"/>
    <lineage>
        <taxon>Bacteria</taxon>
        <taxon>Pseudomonadati</taxon>
        <taxon>Thermodesulfobacteriota</taxon>
        <taxon>Desulfobacteria</taxon>
        <taxon>Desulfobacterales</taxon>
        <taxon>Desulfococcaceae</taxon>
        <taxon>Desulfococcus</taxon>
    </lineage>
</organism>
<dbReference type="PANTHER" id="PTHR48111">
    <property type="entry name" value="REGULATOR OF RPOS"/>
    <property type="match status" value="1"/>
</dbReference>
<dbReference type="Gene3D" id="3.40.50.2300">
    <property type="match status" value="1"/>
</dbReference>
<dbReference type="STRING" id="897.B2D07_09925"/>
<proteinExistence type="predicted"/>
<dbReference type="Pfam" id="PF00072">
    <property type="entry name" value="Response_reg"/>
    <property type="match status" value="1"/>
</dbReference>
<reference evidence="6 7" key="1">
    <citation type="journal article" date="2013" name="Genome Announc.">
        <title>Draft genome sequences for three mercury-methylating, sulfate-reducing bacteria.</title>
        <authorList>
            <person name="Brown S.D."/>
            <person name="Hurt R.A.Jr."/>
            <person name="Gilmour C.C."/>
            <person name="Elias D.A."/>
        </authorList>
    </citation>
    <scope>NUCLEOTIDE SEQUENCE [LARGE SCALE GENOMIC DNA]</scope>
    <source>
        <strain evidence="6 7">DSM 2059</strain>
    </source>
</reference>
<dbReference type="Proteomes" id="UP000014977">
    <property type="component" value="Unassembled WGS sequence"/>
</dbReference>
<evidence type="ECO:0000313" key="6">
    <source>
        <dbReference type="EMBL" id="EPR35185.1"/>
    </source>
</evidence>
<keyword evidence="1 4" id="KW-0597">Phosphoprotein</keyword>